<dbReference type="Proteomes" id="UP000008141">
    <property type="component" value="Unassembled WGS sequence"/>
</dbReference>
<feature type="region of interest" description="Disordered" evidence="1">
    <location>
        <begin position="139"/>
        <end position="163"/>
    </location>
</feature>
<dbReference type="Pfam" id="PF04305">
    <property type="entry name" value="DUF455"/>
    <property type="match status" value="1"/>
</dbReference>
<evidence type="ECO:0000313" key="3">
    <source>
        <dbReference type="Proteomes" id="UP000008141"/>
    </source>
</evidence>
<dbReference type="RefSeq" id="XP_005849745.1">
    <property type="nucleotide sequence ID" value="XM_005849683.1"/>
</dbReference>
<dbReference type="OrthoDB" id="426882at2759"/>
<evidence type="ECO:0000256" key="1">
    <source>
        <dbReference type="SAM" id="MobiDB-lite"/>
    </source>
</evidence>
<sequence length="427" mass="45690">MLCRPLPVFPLFRHTAARSWCSCGHRLAAAAAGAPNTACAATAATAAQATAATASDQWPGLHEWRLADADLRTVWGAKGPVPPQADERGTAAAAFEPAGLPASLAACGREVLLSADPRRKAALTFAAWRAFKAGTLPIGTADPLEGPPARPAKPELVPPRQIPSMDKSTLPKSVYMLHNLTHVELNAVDLAWDTVVRFSAFGLPADFYSDFARVADDESRHLSWCLQRLEELGFEYGCMPAHDLLWEGCQLSQHDLGARLAVVPMGQEARGLDAGDRLAKRLVGMGDNRTAAIVRRIATEERAHVAVGVAWFSRICAALGVEPGPSFQKLLLTLTPGLLKGPYNDAERQEVGLPQQWYFTALWEPDLRQAAAEVLAAAERGGQPAPLPASMRSGTALAPVREPEKLRQLAARLAAVLDLELAASRPA</sequence>
<evidence type="ECO:0008006" key="4">
    <source>
        <dbReference type="Google" id="ProtNLM"/>
    </source>
</evidence>
<dbReference type="AlphaFoldDB" id="E1Z8P4"/>
<name>E1Z8P4_CHLVA</name>
<keyword evidence="3" id="KW-1185">Reference proteome</keyword>
<dbReference type="STRING" id="554065.E1Z8P4"/>
<accession>E1Z8P4</accession>
<protein>
    <recommendedName>
        <fullName evidence="4">DUF455 domain-containing protein</fullName>
    </recommendedName>
</protein>
<dbReference type="InterPro" id="IPR009078">
    <property type="entry name" value="Ferritin-like_SF"/>
</dbReference>
<evidence type="ECO:0000313" key="2">
    <source>
        <dbReference type="EMBL" id="EFN57643.1"/>
    </source>
</evidence>
<dbReference type="InParanoid" id="E1Z8P4"/>
<dbReference type="EMBL" id="GL433839">
    <property type="protein sequence ID" value="EFN57643.1"/>
    <property type="molecule type" value="Genomic_DNA"/>
</dbReference>
<dbReference type="FunCoup" id="E1Z8P4">
    <property type="interactions" value="191"/>
</dbReference>
<dbReference type="PANTHER" id="PTHR42782:SF4">
    <property type="entry name" value="DUF455 DOMAIN-CONTAINING PROTEIN"/>
    <property type="match status" value="1"/>
</dbReference>
<dbReference type="CDD" id="cd00657">
    <property type="entry name" value="Ferritin_like"/>
    <property type="match status" value="1"/>
</dbReference>
<dbReference type="eggNOG" id="ENOG502QU9I">
    <property type="taxonomic scope" value="Eukaryota"/>
</dbReference>
<dbReference type="KEGG" id="cvr:CHLNCDRAFT_50882"/>
<dbReference type="OMA" id="MVECNIE"/>
<dbReference type="GeneID" id="17357130"/>
<organism evidence="3">
    <name type="scientific">Chlorella variabilis</name>
    <name type="common">Green alga</name>
    <dbReference type="NCBI Taxonomy" id="554065"/>
    <lineage>
        <taxon>Eukaryota</taxon>
        <taxon>Viridiplantae</taxon>
        <taxon>Chlorophyta</taxon>
        <taxon>core chlorophytes</taxon>
        <taxon>Trebouxiophyceae</taxon>
        <taxon>Chlorellales</taxon>
        <taxon>Chlorellaceae</taxon>
        <taxon>Chlorella clade</taxon>
        <taxon>Chlorella</taxon>
    </lineage>
</organism>
<feature type="compositionally biased region" description="Pro residues" evidence="1">
    <location>
        <begin position="145"/>
        <end position="161"/>
    </location>
</feature>
<reference evidence="2 3" key="1">
    <citation type="journal article" date="2010" name="Plant Cell">
        <title>The Chlorella variabilis NC64A genome reveals adaptation to photosymbiosis, coevolution with viruses, and cryptic sex.</title>
        <authorList>
            <person name="Blanc G."/>
            <person name="Duncan G."/>
            <person name="Agarkova I."/>
            <person name="Borodovsky M."/>
            <person name="Gurnon J."/>
            <person name="Kuo A."/>
            <person name="Lindquist E."/>
            <person name="Lucas S."/>
            <person name="Pangilinan J."/>
            <person name="Polle J."/>
            <person name="Salamov A."/>
            <person name="Terry A."/>
            <person name="Yamada T."/>
            <person name="Dunigan D.D."/>
            <person name="Grigoriev I.V."/>
            <person name="Claverie J.M."/>
            <person name="Van Etten J.L."/>
        </authorList>
    </citation>
    <scope>NUCLEOTIDE SEQUENCE [LARGE SCALE GENOMIC DNA]</scope>
    <source>
        <strain evidence="2 3">NC64A</strain>
    </source>
</reference>
<dbReference type="PANTHER" id="PTHR42782">
    <property type="entry name" value="SI:CH73-314G15.3"/>
    <property type="match status" value="1"/>
</dbReference>
<dbReference type="InterPro" id="IPR007402">
    <property type="entry name" value="DUF455"/>
</dbReference>
<proteinExistence type="predicted"/>
<dbReference type="SUPFAM" id="SSF47240">
    <property type="entry name" value="Ferritin-like"/>
    <property type="match status" value="1"/>
</dbReference>
<gene>
    <name evidence="2" type="ORF">CHLNCDRAFT_50882</name>
</gene>